<dbReference type="InterPro" id="IPR001405">
    <property type="entry name" value="UPF0758"/>
</dbReference>
<dbReference type="KEGG" id="bba:Bd0218"/>
<dbReference type="GO" id="GO:0006508">
    <property type="term" value="P:proteolysis"/>
    <property type="evidence" value="ECO:0007669"/>
    <property type="project" value="UniProtKB-KW"/>
</dbReference>
<feature type="domain" description="MPN" evidence="6">
    <location>
        <begin position="35"/>
        <end position="156"/>
    </location>
</feature>
<evidence type="ECO:0000313" key="7">
    <source>
        <dbReference type="EMBL" id="CAE77880.1"/>
    </source>
</evidence>
<name>Q6MR78_BDEBA</name>
<evidence type="ECO:0000313" key="8">
    <source>
        <dbReference type="Proteomes" id="UP000008080"/>
    </source>
</evidence>
<dbReference type="InterPro" id="IPR037518">
    <property type="entry name" value="MPN"/>
</dbReference>
<keyword evidence="5" id="KW-0482">Metalloprotease</keyword>
<keyword evidence="1" id="KW-0645">Protease</keyword>
<dbReference type="PANTHER" id="PTHR30471">
    <property type="entry name" value="DNA REPAIR PROTEIN RADC"/>
    <property type="match status" value="1"/>
</dbReference>
<evidence type="ECO:0000256" key="4">
    <source>
        <dbReference type="ARBA" id="ARBA00022833"/>
    </source>
</evidence>
<dbReference type="Gene3D" id="3.40.140.10">
    <property type="entry name" value="Cytidine Deaminase, domain 2"/>
    <property type="match status" value="1"/>
</dbReference>
<dbReference type="CDD" id="cd08071">
    <property type="entry name" value="MPN_DUF2466"/>
    <property type="match status" value="1"/>
</dbReference>
<proteinExistence type="predicted"/>
<evidence type="ECO:0000256" key="5">
    <source>
        <dbReference type="ARBA" id="ARBA00023049"/>
    </source>
</evidence>
<keyword evidence="4" id="KW-0862">Zinc</keyword>
<dbReference type="Proteomes" id="UP000008080">
    <property type="component" value="Chromosome"/>
</dbReference>
<accession>Q6MR78</accession>
<keyword evidence="8" id="KW-1185">Reference proteome</keyword>
<evidence type="ECO:0000259" key="6">
    <source>
        <dbReference type="PROSITE" id="PS50249"/>
    </source>
</evidence>
<keyword evidence="3" id="KW-0378">Hydrolase</keyword>
<dbReference type="STRING" id="264462.Bd0218"/>
<dbReference type="GO" id="GO:0008237">
    <property type="term" value="F:metallopeptidase activity"/>
    <property type="evidence" value="ECO:0007669"/>
    <property type="project" value="UniProtKB-KW"/>
</dbReference>
<reference evidence="7 8" key="1">
    <citation type="journal article" date="2004" name="Science">
        <title>A predator unmasked: life cycle of Bdellovibrio bacteriovorus from a genomic perspective.</title>
        <authorList>
            <person name="Rendulic S."/>
            <person name="Jagtap P."/>
            <person name="Rosinus A."/>
            <person name="Eppinger M."/>
            <person name="Baar C."/>
            <person name="Lanz C."/>
            <person name="Keller H."/>
            <person name="Lambert C."/>
            <person name="Evans K.J."/>
            <person name="Goesmann A."/>
            <person name="Meyer F."/>
            <person name="Sockett R.E."/>
            <person name="Schuster S.C."/>
        </authorList>
    </citation>
    <scope>NUCLEOTIDE SEQUENCE [LARGE SCALE GENOMIC DNA]</scope>
    <source>
        <strain evidence="8">ATCC 15356 / DSM 50701 / NCIMB 9529 / HD100</strain>
    </source>
</reference>
<dbReference type="Pfam" id="PF04002">
    <property type="entry name" value="RadC"/>
    <property type="match status" value="1"/>
</dbReference>
<dbReference type="InterPro" id="IPR025657">
    <property type="entry name" value="RadC_JAB"/>
</dbReference>
<dbReference type="PANTHER" id="PTHR30471:SF3">
    <property type="entry name" value="UPF0758 PROTEIN YEES-RELATED"/>
    <property type="match status" value="1"/>
</dbReference>
<dbReference type="PROSITE" id="PS50249">
    <property type="entry name" value="MPN"/>
    <property type="match status" value="1"/>
</dbReference>
<evidence type="ECO:0000256" key="2">
    <source>
        <dbReference type="ARBA" id="ARBA00022723"/>
    </source>
</evidence>
<dbReference type="AlphaFoldDB" id="Q6MR78"/>
<sequence length="170" mass="19776">MPPRFRTAVLNPSAKSGQFSIKNPVILQQRTNMREVSTSLQAYEILRNEINPHAEELWVIALDSQMNLVLKEMLFRGTVDFCMIHPRDIFRCLVQANASSFILAHNHPSQNVLPSEQDLILTRRIHQLAQMFEIPLNDHLVVCENNYFSMADHGYFKKWRKTRTVRSLTV</sequence>
<dbReference type="EMBL" id="BX842646">
    <property type="protein sequence ID" value="CAE77880.1"/>
    <property type="molecule type" value="Genomic_DNA"/>
</dbReference>
<evidence type="ECO:0000256" key="3">
    <source>
        <dbReference type="ARBA" id="ARBA00022801"/>
    </source>
</evidence>
<dbReference type="HOGENOM" id="CLU_073529_3_0_7"/>
<protein>
    <submittedName>
        <fullName evidence="7">Putative DNA repair protein</fullName>
    </submittedName>
</protein>
<dbReference type="GO" id="GO:0046872">
    <property type="term" value="F:metal ion binding"/>
    <property type="evidence" value="ECO:0007669"/>
    <property type="project" value="UniProtKB-KW"/>
</dbReference>
<organism evidence="7 8">
    <name type="scientific">Bdellovibrio bacteriovorus (strain ATCC 15356 / DSM 50701 / NCIMB 9529 / HD100)</name>
    <dbReference type="NCBI Taxonomy" id="264462"/>
    <lineage>
        <taxon>Bacteria</taxon>
        <taxon>Pseudomonadati</taxon>
        <taxon>Bdellovibrionota</taxon>
        <taxon>Bdellovibrionia</taxon>
        <taxon>Bdellovibrionales</taxon>
        <taxon>Pseudobdellovibrionaceae</taxon>
        <taxon>Bdellovibrio</taxon>
    </lineage>
</organism>
<keyword evidence="2" id="KW-0479">Metal-binding</keyword>
<dbReference type="eggNOG" id="COG2003">
    <property type="taxonomic scope" value="Bacteria"/>
</dbReference>
<gene>
    <name evidence="7" type="primary">radC</name>
    <name evidence="7" type="ordered locus">Bd0218</name>
</gene>
<evidence type="ECO:0000256" key="1">
    <source>
        <dbReference type="ARBA" id="ARBA00022670"/>
    </source>
</evidence>